<accession>A0A1J7BIN3</accession>
<feature type="transmembrane region" description="Helical" evidence="1">
    <location>
        <begin position="184"/>
        <end position="202"/>
    </location>
</feature>
<keyword evidence="1" id="KW-0812">Transmembrane</keyword>
<feature type="transmembrane region" description="Helical" evidence="1">
    <location>
        <begin position="141"/>
        <end position="164"/>
    </location>
</feature>
<dbReference type="STRING" id="1428644.BIV57_05505"/>
<feature type="signal peptide" evidence="2">
    <location>
        <begin position="1"/>
        <end position="20"/>
    </location>
</feature>
<name>A0A1J7BIN3_9ACTN</name>
<organism evidence="3 4">
    <name type="scientific">Mangrovactinospora gilvigrisea</name>
    <dbReference type="NCBI Taxonomy" id="1428644"/>
    <lineage>
        <taxon>Bacteria</taxon>
        <taxon>Bacillati</taxon>
        <taxon>Actinomycetota</taxon>
        <taxon>Actinomycetes</taxon>
        <taxon>Kitasatosporales</taxon>
        <taxon>Streptomycetaceae</taxon>
        <taxon>Mangrovactinospora</taxon>
    </lineage>
</organism>
<keyword evidence="1" id="KW-0472">Membrane</keyword>
<comment type="caution">
    <text evidence="3">The sequence shown here is derived from an EMBL/GenBank/DDBJ whole genome shotgun (WGS) entry which is preliminary data.</text>
</comment>
<evidence type="ECO:0008006" key="5">
    <source>
        <dbReference type="Google" id="ProtNLM"/>
    </source>
</evidence>
<dbReference type="AlphaFoldDB" id="A0A1J7BIN3"/>
<keyword evidence="4" id="KW-1185">Reference proteome</keyword>
<protein>
    <recommendedName>
        <fullName evidence="5">PE-PGRS family protein</fullName>
    </recommendedName>
</protein>
<evidence type="ECO:0000313" key="4">
    <source>
        <dbReference type="Proteomes" id="UP000243342"/>
    </source>
</evidence>
<keyword evidence="2" id="KW-0732">Signal</keyword>
<reference evidence="3 4" key="1">
    <citation type="submission" date="2016-10" db="EMBL/GenBank/DDBJ databases">
        <title>Genome sequence of Streptomyces gilvigriseus MUSC 26.</title>
        <authorList>
            <person name="Lee L.-H."/>
            <person name="Ser H.-L."/>
        </authorList>
    </citation>
    <scope>NUCLEOTIDE SEQUENCE [LARGE SCALE GENOMIC DNA]</scope>
    <source>
        <strain evidence="3 4">MUSC 26</strain>
    </source>
</reference>
<dbReference type="EMBL" id="MLCF01000021">
    <property type="protein sequence ID" value="OIV38494.1"/>
    <property type="molecule type" value="Genomic_DNA"/>
</dbReference>
<evidence type="ECO:0000313" key="3">
    <source>
        <dbReference type="EMBL" id="OIV38494.1"/>
    </source>
</evidence>
<sequence length="239" mass="23675">MFALVCVGLAAAGHSLSAPGAPPIPVAALAAAFAAVACTAAALAGRERSTVSIAAGLTVGQLALHMLFMAAQCGTSGAAATRSAADRIAAGLLCGGHAHGADAVRLVRQAGLDGMLRQQAAAHASGGMAGMAGAGHAVGTAVLGLTPAMIAGHALAALAAGWWLRRGEAALWLVVRLAARAAGGLRLALALASALLLGTPGPRPRRVRRPRRPHLPATLTLLRHTTTRRGPPVAYAPAV</sequence>
<evidence type="ECO:0000256" key="1">
    <source>
        <dbReference type="SAM" id="Phobius"/>
    </source>
</evidence>
<feature type="transmembrane region" description="Helical" evidence="1">
    <location>
        <begin position="27"/>
        <end position="45"/>
    </location>
</feature>
<keyword evidence="1" id="KW-1133">Transmembrane helix</keyword>
<gene>
    <name evidence="3" type="ORF">BIV57_05505</name>
</gene>
<evidence type="ECO:0000256" key="2">
    <source>
        <dbReference type="SAM" id="SignalP"/>
    </source>
</evidence>
<proteinExistence type="predicted"/>
<dbReference type="Proteomes" id="UP000243342">
    <property type="component" value="Unassembled WGS sequence"/>
</dbReference>
<feature type="chain" id="PRO_5038750673" description="PE-PGRS family protein" evidence="2">
    <location>
        <begin position="21"/>
        <end position="239"/>
    </location>
</feature>